<feature type="domain" description="DNA topoisomerase I catalytic core eukaryotic-type" evidence="7">
    <location>
        <begin position="87"/>
        <end position="308"/>
    </location>
</feature>
<dbReference type="GO" id="GO:0003917">
    <property type="term" value="F:DNA topoisomerase type I (single strand cut, ATP-independent) activity"/>
    <property type="evidence" value="ECO:0007669"/>
    <property type="project" value="UniProtKB-EC"/>
</dbReference>
<dbReference type="STRING" id="271157.SAMN05444396_106156"/>
<dbReference type="RefSeq" id="WP_072991835.1">
    <property type="nucleotide sequence ID" value="NZ_FQWE01000006.1"/>
</dbReference>
<dbReference type="InterPro" id="IPR035447">
    <property type="entry name" value="DNA_topo_I_N_sf"/>
</dbReference>
<dbReference type="PROSITE" id="PS52038">
    <property type="entry name" value="TOPO_IB_2"/>
    <property type="match status" value="1"/>
</dbReference>
<evidence type="ECO:0000259" key="7">
    <source>
        <dbReference type="Pfam" id="PF01028"/>
    </source>
</evidence>
<dbReference type="Gene3D" id="1.10.132.120">
    <property type="match status" value="1"/>
</dbReference>
<feature type="domain" description="DNA topoisomerase IB N-terminal" evidence="8">
    <location>
        <begin position="28"/>
        <end position="76"/>
    </location>
</feature>
<evidence type="ECO:0000256" key="2">
    <source>
        <dbReference type="ARBA" id="ARBA00006645"/>
    </source>
</evidence>
<dbReference type="Pfam" id="PF21338">
    <property type="entry name" value="Top1B_N_bact"/>
    <property type="match status" value="1"/>
</dbReference>
<keyword evidence="4" id="KW-0799">Topoisomerase</keyword>
<dbReference type="EMBL" id="FQWE01000006">
    <property type="protein sequence ID" value="SHG23486.1"/>
    <property type="molecule type" value="Genomic_DNA"/>
</dbReference>
<dbReference type="GO" id="GO:0003677">
    <property type="term" value="F:DNA binding"/>
    <property type="evidence" value="ECO:0007669"/>
    <property type="project" value="UniProtKB-KW"/>
</dbReference>
<dbReference type="EC" id="5.6.2.1" evidence="3"/>
<evidence type="ECO:0000313" key="10">
    <source>
        <dbReference type="Proteomes" id="UP000184036"/>
    </source>
</evidence>
<keyword evidence="6 9" id="KW-0413">Isomerase</keyword>
<dbReference type="InterPro" id="IPR001631">
    <property type="entry name" value="TopoI"/>
</dbReference>
<keyword evidence="5" id="KW-0238">DNA-binding</keyword>
<dbReference type="AlphaFoldDB" id="A0A1M5I575"/>
<dbReference type="InterPro" id="IPR013500">
    <property type="entry name" value="TopoI_cat_euk"/>
</dbReference>
<evidence type="ECO:0000256" key="1">
    <source>
        <dbReference type="ARBA" id="ARBA00000213"/>
    </source>
</evidence>
<evidence type="ECO:0000259" key="8">
    <source>
        <dbReference type="Pfam" id="PF21338"/>
    </source>
</evidence>
<reference evidence="10" key="1">
    <citation type="submission" date="2016-11" db="EMBL/GenBank/DDBJ databases">
        <authorList>
            <person name="Varghese N."/>
            <person name="Submissions S."/>
        </authorList>
    </citation>
    <scope>NUCLEOTIDE SEQUENCE [LARGE SCALE GENOMIC DNA]</scope>
    <source>
        <strain evidence="10">DSM 19741</strain>
    </source>
</reference>
<dbReference type="InterPro" id="IPR011010">
    <property type="entry name" value="DNA_brk_join_enz"/>
</dbReference>
<comment type="catalytic activity">
    <reaction evidence="1">
        <text>ATP-independent breakage of single-stranded DNA, followed by passage and rejoining.</text>
        <dbReference type="EC" id="5.6.2.1"/>
    </reaction>
</comment>
<dbReference type="OrthoDB" id="9778962at2"/>
<dbReference type="Gene3D" id="3.30.66.10">
    <property type="entry name" value="DNA topoisomerase I domain"/>
    <property type="match status" value="1"/>
</dbReference>
<dbReference type="Pfam" id="PF01028">
    <property type="entry name" value="Topoisom_I"/>
    <property type="match status" value="1"/>
</dbReference>
<dbReference type="SUPFAM" id="SSF56349">
    <property type="entry name" value="DNA breaking-rejoining enzymes"/>
    <property type="match status" value="1"/>
</dbReference>
<dbReference type="Gene3D" id="3.90.15.10">
    <property type="entry name" value="Topoisomerase I, Chain A, domain 3"/>
    <property type="match status" value="1"/>
</dbReference>
<dbReference type="GO" id="GO:0006265">
    <property type="term" value="P:DNA topological change"/>
    <property type="evidence" value="ECO:0007669"/>
    <property type="project" value="InterPro"/>
</dbReference>
<evidence type="ECO:0000313" key="9">
    <source>
        <dbReference type="EMBL" id="SHG23486.1"/>
    </source>
</evidence>
<evidence type="ECO:0000256" key="5">
    <source>
        <dbReference type="ARBA" id="ARBA00023125"/>
    </source>
</evidence>
<keyword evidence="10" id="KW-1185">Reference proteome</keyword>
<accession>A0A1M5I575</accession>
<dbReference type="InterPro" id="IPR049331">
    <property type="entry name" value="Top1B_N_bact"/>
</dbReference>
<gene>
    <name evidence="9" type="ORF">SAMN05444396_106156</name>
</gene>
<organism evidence="9 10">
    <name type="scientific">Flavobacterium segetis</name>
    <dbReference type="NCBI Taxonomy" id="271157"/>
    <lineage>
        <taxon>Bacteria</taxon>
        <taxon>Pseudomonadati</taxon>
        <taxon>Bacteroidota</taxon>
        <taxon>Flavobacteriia</taxon>
        <taxon>Flavobacteriales</taxon>
        <taxon>Flavobacteriaceae</taxon>
        <taxon>Flavobacterium</taxon>
    </lineage>
</organism>
<evidence type="ECO:0000256" key="4">
    <source>
        <dbReference type="ARBA" id="ARBA00023029"/>
    </source>
</evidence>
<dbReference type="Proteomes" id="UP000184036">
    <property type="component" value="Unassembled WGS sequence"/>
</dbReference>
<dbReference type="InterPro" id="IPR014711">
    <property type="entry name" value="TopoI_cat_a-hlx-sub_euk"/>
</dbReference>
<protein>
    <recommendedName>
        <fullName evidence="3">DNA topoisomerase</fullName>
        <ecNumber evidence="3">5.6.2.1</ecNumber>
    </recommendedName>
</protein>
<proteinExistence type="inferred from homology"/>
<evidence type="ECO:0000256" key="6">
    <source>
        <dbReference type="ARBA" id="ARBA00023235"/>
    </source>
</evidence>
<dbReference type="SUPFAM" id="SSF55869">
    <property type="entry name" value="DNA topoisomerase I domain"/>
    <property type="match status" value="1"/>
</dbReference>
<comment type="similarity">
    <text evidence="2">Belongs to the type IB topoisomerase family.</text>
</comment>
<sequence length="335" mass="38985">MNKKETKQEIKHVDDEAMSIHKRKRGKGYQYFDEEGNKITDTILLSRFRRLIIPPMWNDVYICKWDDGHIQAIGRDAKGRKQYIYHSEFEKARQEEKFAKMKDFGKALTKFRKKIIADISTKDWNKDKVLALIVLFLDETGIRIGNKQYANQNGTFGLTTLRRKHMTFENNQVTFEYKGKSNQMRHVEIDDVQLAKLIKKSAELPGFEIFRYKGADGNFHSIDSEDVNDYIRTNMDENFSSKDFRTWVASRLAVELYPYAIEAIGKTKKSKFSNTLIRMVAEELGNTPTVCRSYYVHPAIMGKIESKSLPNKIYEDVGMMQSGLTASEKEVMKHI</sequence>
<name>A0A1M5I575_9FLAO</name>
<dbReference type="PRINTS" id="PR00416">
    <property type="entry name" value="EUTPISMRASEI"/>
</dbReference>
<evidence type="ECO:0000256" key="3">
    <source>
        <dbReference type="ARBA" id="ARBA00012891"/>
    </source>
</evidence>